<organism evidence="2 3">
    <name type="scientific">Iris pallida</name>
    <name type="common">Sweet iris</name>
    <dbReference type="NCBI Taxonomy" id="29817"/>
    <lineage>
        <taxon>Eukaryota</taxon>
        <taxon>Viridiplantae</taxon>
        <taxon>Streptophyta</taxon>
        <taxon>Embryophyta</taxon>
        <taxon>Tracheophyta</taxon>
        <taxon>Spermatophyta</taxon>
        <taxon>Magnoliopsida</taxon>
        <taxon>Liliopsida</taxon>
        <taxon>Asparagales</taxon>
        <taxon>Iridaceae</taxon>
        <taxon>Iridoideae</taxon>
        <taxon>Irideae</taxon>
        <taxon>Iris</taxon>
    </lineage>
</organism>
<evidence type="ECO:0000256" key="1">
    <source>
        <dbReference type="SAM" id="Phobius"/>
    </source>
</evidence>
<dbReference type="AlphaFoldDB" id="A0AAX6I1L4"/>
<accession>A0AAX6I1L4</accession>
<keyword evidence="3" id="KW-1185">Reference proteome</keyword>
<dbReference type="Proteomes" id="UP001140949">
    <property type="component" value="Unassembled WGS sequence"/>
</dbReference>
<reference evidence="2" key="2">
    <citation type="submission" date="2023-04" db="EMBL/GenBank/DDBJ databases">
        <authorList>
            <person name="Bruccoleri R.E."/>
            <person name="Oakeley E.J."/>
            <person name="Faust A.-M."/>
            <person name="Dessus-Babus S."/>
            <person name="Altorfer M."/>
            <person name="Burckhardt D."/>
            <person name="Oertli M."/>
            <person name="Naumann U."/>
            <person name="Petersen F."/>
            <person name="Wong J."/>
        </authorList>
    </citation>
    <scope>NUCLEOTIDE SEQUENCE</scope>
    <source>
        <strain evidence="2">GSM-AAB239-AS_SAM_17_03QT</strain>
        <tissue evidence="2">Leaf</tissue>
    </source>
</reference>
<sequence>MPQAPLLCCKYSYIHHDQKGLSQAIDIHDISIPKNIVRVLISYLGALLFLAGSFYLLLMKSRL</sequence>
<evidence type="ECO:0000313" key="3">
    <source>
        <dbReference type="Proteomes" id="UP001140949"/>
    </source>
</evidence>
<reference evidence="2" key="1">
    <citation type="journal article" date="2023" name="GigaByte">
        <title>Genome assembly of the bearded iris, Iris pallida Lam.</title>
        <authorList>
            <person name="Bruccoleri R.E."/>
            <person name="Oakeley E.J."/>
            <person name="Faust A.M.E."/>
            <person name="Altorfer M."/>
            <person name="Dessus-Babus S."/>
            <person name="Burckhardt D."/>
            <person name="Oertli M."/>
            <person name="Naumann U."/>
            <person name="Petersen F."/>
            <person name="Wong J."/>
        </authorList>
    </citation>
    <scope>NUCLEOTIDE SEQUENCE</scope>
    <source>
        <strain evidence="2">GSM-AAB239-AS_SAM_17_03QT</strain>
    </source>
</reference>
<feature type="transmembrane region" description="Helical" evidence="1">
    <location>
        <begin position="36"/>
        <end position="58"/>
    </location>
</feature>
<evidence type="ECO:0000313" key="2">
    <source>
        <dbReference type="EMBL" id="KAJ6846958.1"/>
    </source>
</evidence>
<gene>
    <name evidence="2" type="ORF">M6B38_284125</name>
</gene>
<comment type="caution">
    <text evidence="2">The sequence shown here is derived from an EMBL/GenBank/DDBJ whole genome shotgun (WGS) entry which is preliminary data.</text>
</comment>
<protein>
    <submittedName>
        <fullName evidence="2">Uncharacterized protein</fullName>
    </submittedName>
</protein>
<keyword evidence="1" id="KW-0812">Transmembrane</keyword>
<proteinExistence type="predicted"/>
<keyword evidence="1" id="KW-1133">Transmembrane helix</keyword>
<keyword evidence="1" id="KW-0472">Membrane</keyword>
<name>A0AAX6I1L4_IRIPA</name>
<dbReference type="EMBL" id="JANAVB010005597">
    <property type="protein sequence ID" value="KAJ6846958.1"/>
    <property type="molecule type" value="Genomic_DNA"/>
</dbReference>